<keyword evidence="5" id="KW-0997">Cell inner membrane</keyword>
<dbReference type="PANTHER" id="PTHR32063">
    <property type="match status" value="1"/>
</dbReference>
<evidence type="ECO:0000256" key="6">
    <source>
        <dbReference type="ARBA" id="ARBA00022692"/>
    </source>
</evidence>
<dbReference type="GO" id="GO:0042910">
    <property type="term" value="F:xenobiotic transmembrane transporter activity"/>
    <property type="evidence" value="ECO:0007669"/>
    <property type="project" value="TreeGrafter"/>
</dbReference>
<name>A0A328F9H3_9BACT</name>
<comment type="subcellular location">
    <subcellularLocation>
        <location evidence="1">Cell inner membrane</location>
        <topology evidence="1">Multi-pass membrane protein</topology>
    </subcellularLocation>
</comment>
<dbReference type="OrthoDB" id="9759330at2"/>
<reference evidence="11 12" key="1">
    <citation type="submission" date="2018-06" db="EMBL/GenBank/DDBJ databases">
        <title>Complete Genome Sequence of Desulfobacter hydrogenophilus (DSM3380).</title>
        <authorList>
            <person name="Marietou A."/>
            <person name="Schreiber L."/>
            <person name="Marshall I."/>
            <person name="Jorgensen B."/>
        </authorList>
    </citation>
    <scope>NUCLEOTIDE SEQUENCE [LARGE SCALE GENOMIC DNA]</scope>
    <source>
        <strain evidence="11 12">DSM 3380</strain>
    </source>
</reference>
<feature type="transmembrane region" description="Helical" evidence="9">
    <location>
        <begin position="1000"/>
        <end position="1026"/>
    </location>
</feature>
<reference evidence="10 13" key="2">
    <citation type="submission" date="2019-02" db="EMBL/GenBank/DDBJ databases">
        <title>Complete genome sequence of Desulfobacter hydrogenophilus AcRS1.</title>
        <authorList>
            <person name="Marietou A."/>
            <person name="Lund M.B."/>
            <person name="Marshall I.P.G."/>
            <person name="Schreiber L."/>
            <person name="Jorgensen B."/>
        </authorList>
    </citation>
    <scope>NUCLEOTIDE SEQUENCE [LARGE SCALE GENOMIC DNA]</scope>
    <source>
        <strain evidence="10 13">AcRS1</strain>
    </source>
</reference>
<dbReference type="GO" id="GO:0009636">
    <property type="term" value="P:response to toxic substance"/>
    <property type="evidence" value="ECO:0007669"/>
    <property type="project" value="UniProtKB-ARBA"/>
</dbReference>
<evidence type="ECO:0000256" key="5">
    <source>
        <dbReference type="ARBA" id="ARBA00022519"/>
    </source>
</evidence>
<dbReference type="Proteomes" id="UP000248798">
    <property type="component" value="Unassembled WGS sequence"/>
</dbReference>
<keyword evidence="8 9" id="KW-0472">Membrane</keyword>
<evidence type="ECO:0000256" key="2">
    <source>
        <dbReference type="ARBA" id="ARBA00010942"/>
    </source>
</evidence>
<dbReference type="FunFam" id="3.30.2090.10:FF:000002">
    <property type="entry name" value="Efflux pump membrane transporter"/>
    <property type="match status" value="1"/>
</dbReference>
<dbReference type="GO" id="GO:0005886">
    <property type="term" value="C:plasma membrane"/>
    <property type="evidence" value="ECO:0007669"/>
    <property type="project" value="UniProtKB-SubCell"/>
</dbReference>
<dbReference type="InterPro" id="IPR004764">
    <property type="entry name" value="MdtF-like"/>
</dbReference>
<dbReference type="NCBIfam" id="TIGR00915">
    <property type="entry name" value="2A0602"/>
    <property type="match status" value="1"/>
</dbReference>
<dbReference type="InterPro" id="IPR027463">
    <property type="entry name" value="AcrB_DN_DC_subdom"/>
</dbReference>
<keyword evidence="7 9" id="KW-1133">Transmembrane helix</keyword>
<feature type="transmembrane region" description="Helical" evidence="9">
    <location>
        <begin position="392"/>
        <end position="413"/>
    </location>
</feature>
<keyword evidence="13" id="KW-1185">Reference proteome</keyword>
<proteinExistence type="inferred from homology"/>
<dbReference type="PRINTS" id="PR00702">
    <property type="entry name" value="ACRIFLAVINRP"/>
</dbReference>
<dbReference type="InterPro" id="IPR001036">
    <property type="entry name" value="Acrflvin-R"/>
</dbReference>
<gene>
    <name evidence="11" type="ORF">DO021_21135</name>
    <name evidence="10" type="ORF">EYB58_03855</name>
</gene>
<feature type="transmembrane region" description="Helical" evidence="9">
    <location>
        <begin position="967"/>
        <end position="988"/>
    </location>
</feature>
<feature type="transmembrane region" description="Helical" evidence="9">
    <location>
        <begin position="470"/>
        <end position="493"/>
    </location>
</feature>
<feature type="transmembrane region" description="Helical" evidence="9">
    <location>
        <begin position="897"/>
        <end position="917"/>
    </location>
</feature>
<dbReference type="FunFam" id="3.30.70.1430:FF:000001">
    <property type="entry name" value="Efflux pump membrane transporter"/>
    <property type="match status" value="1"/>
</dbReference>
<organism evidence="11 12">
    <name type="scientific">Desulfobacter hydrogenophilus</name>
    <dbReference type="NCBI Taxonomy" id="2291"/>
    <lineage>
        <taxon>Bacteria</taxon>
        <taxon>Pseudomonadati</taxon>
        <taxon>Thermodesulfobacteriota</taxon>
        <taxon>Desulfobacteria</taxon>
        <taxon>Desulfobacterales</taxon>
        <taxon>Desulfobacteraceae</taxon>
        <taxon>Desulfobacter</taxon>
    </lineage>
</organism>
<feature type="transmembrane region" description="Helical" evidence="9">
    <location>
        <begin position="923"/>
        <end position="946"/>
    </location>
</feature>
<dbReference type="Gene3D" id="1.20.1640.10">
    <property type="entry name" value="Multidrug efflux transporter AcrB transmembrane domain"/>
    <property type="match status" value="2"/>
</dbReference>
<sequence length="1042" mass="113017">MSRFFIDRPIFAWVIAIVIMLAGVFAVITLPVEQYPRIAPPSISIETYYPGASAQVLEDSVTQVIEQALTGIDYLRYFSSTSDSSGQLEIELTFEPEADPDIAQVQVQNKISKAESLLPEEVLQQGLIVQKTTKSFLLLAGMYSEDGSMSDDDIADYIQSNMADPISRVQGVGDLTVFGSQHAMRIWLNPEKLNAFNLMPSDVTAAIQARNTDISSGQLGGAPSIDGQQLNAVVTAQSKLKTVEDFENILVKVNTDGAQIRVKDVARVELGSETYGFTTRYNGKPGCAMAITLATGANALDTAQRVKDKVTDLSAFMPAGLQVAYPYDTTPFVRLSIQEVVKTLIEAIILVFFVMYLFLQNFRATLIPTIAVPVVLLGTFGILSAFGSSVNILSMFAMVLAIGLLVDDAIVVVENVERVMSETGLSPKEATRQSMDQITGALVGIAMVLSAVFIPMAFFSGSTGAIYRQFSMTLVSAMGLSVLVALVLTPALCSTMLKPVEKGHRENKKGFFGWFNTGFDLTKVTYTKSVKYATTRMFRFFVIYALILVALVYVFNAIPTGFLPDEDQGMMMTILSAPPGSTMERTQQSVEKAEDYYLNKEAENVESLFTVVGFSFAGRGQNMAMGFLNLRDWDERHRPEQKAAAIAGRAMQNLYSVKDASIYAFIPPAIMEMGNATGFDFMLVDRGGAGHTALMNARNQMLGMAAQNPKLVGVRPNGLSDVPQYTLNIDYEKAEALGVTTANITGVLQTAWGSSYVNDFMDQARLKKVYIQGDAPSRMLPEDIDRWHVRNSQGKMVPFSSFSYGEWSYGSPKLERYNGTSSVEILGAAAPGVSSGEAMTIIEDLAQKLPQGIALEWTGLSYEERMAGSQTGLLYSVSLLFVFLCLAALYESWSIPFSVLLIVPLGIIGSVIATKWAGLNNDVYFQIALLTTVGLAAKNAILIVEFAKSLYEGGMGLIHSALYAAELRLRPILMTSFAFILGVTPLAISDGAGSASQNAIGIGVIGGMVAATTLAIIFVPLFFILIERGSEKKKQAESGQGE</sequence>
<dbReference type="SUPFAM" id="SSF82866">
    <property type="entry name" value="Multidrug efflux transporter AcrB transmembrane domain"/>
    <property type="match status" value="2"/>
</dbReference>
<dbReference type="NCBIfam" id="NF000282">
    <property type="entry name" value="RND_permease_1"/>
    <property type="match status" value="1"/>
</dbReference>
<dbReference type="Gene3D" id="3.30.2090.10">
    <property type="entry name" value="Multidrug efflux transporter AcrB TolC docking domain, DN and DC subdomains"/>
    <property type="match status" value="2"/>
</dbReference>
<feature type="transmembrane region" description="Helical" evidence="9">
    <location>
        <begin position="12"/>
        <end position="32"/>
    </location>
</feature>
<dbReference type="FunFam" id="3.30.2090.10:FF:000001">
    <property type="entry name" value="Efflux pump membrane transporter"/>
    <property type="match status" value="1"/>
</dbReference>
<dbReference type="Proteomes" id="UP000293902">
    <property type="component" value="Chromosome"/>
</dbReference>
<dbReference type="AlphaFoldDB" id="A0A328F9H3"/>
<feature type="transmembrane region" description="Helical" evidence="9">
    <location>
        <begin position="340"/>
        <end position="359"/>
    </location>
</feature>
<keyword evidence="4" id="KW-1003">Cell membrane</keyword>
<keyword evidence="6 9" id="KW-0812">Transmembrane</keyword>
<dbReference type="PANTHER" id="PTHR32063:SF13">
    <property type="entry name" value="MULTIDRUG EFFLUX PUMP SUBUNIT ACRB-RELATED"/>
    <property type="match status" value="1"/>
</dbReference>
<evidence type="ECO:0000313" key="11">
    <source>
        <dbReference type="EMBL" id="RAM00052.1"/>
    </source>
</evidence>
<evidence type="ECO:0000313" key="13">
    <source>
        <dbReference type="Proteomes" id="UP000293902"/>
    </source>
</evidence>
<feature type="transmembrane region" description="Helical" evidence="9">
    <location>
        <begin position="872"/>
        <end position="890"/>
    </location>
</feature>
<dbReference type="Gene3D" id="3.30.70.1430">
    <property type="entry name" value="Multidrug efflux transporter AcrB pore domain"/>
    <property type="match status" value="2"/>
</dbReference>
<evidence type="ECO:0000256" key="9">
    <source>
        <dbReference type="SAM" id="Phobius"/>
    </source>
</evidence>
<comment type="similarity">
    <text evidence="2">Belongs to the resistance-nodulation-cell division (RND) (TC 2.A.6) family.</text>
</comment>
<evidence type="ECO:0000313" key="10">
    <source>
        <dbReference type="EMBL" id="QBH12136.1"/>
    </source>
</evidence>
<dbReference type="GO" id="GO:0015562">
    <property type="term" value="F:efflux transmembrane transporter activity"/>
    <property type="evidence" value="ECO:0007669"/>
    <property type="project" value="InterPro"/>
</dbReference>
<feature type="transmembrane region" description="Helical" evidence="9">
    <location>
        <begin position="366"/>
        <end position="386"/>
    </location>
</feature>
<dbReference type="Pfam" id="PF00873">
    <property type="entry name" value="ACR_tran"/>
    <property type="match status" value="1"/>
</dbReference>
<dbReference type="FunFam" id="1.20.1640.10:FF:000001">
    <property type="entry name" value="Efflux pump membrane transporter"/>
    <property type="match status" value="1"/>
</dbReference>
<evidence type="ECO:0000256" key="4">
    <source>
        <dbReference type="ARBA" id="ARBA00022475"/>
    </source>
</evidence>
<evidence type="ECO:0000256" key="8">
    <source>
        <dbReference type="ARBA" id="ARBA00023136"/>
    </source>
</evidence>
<dbReference type="EMBL" id="CP036313">
    <property type="protein sequence ID" value="QBH12136.1"/>
    <property type="molecule type" value="Genomic_DNA"/>
</dbReference>
<accession>A0A328F9H3</accession>
<dbReference type="SUPFAM" id="SSF82693">
    <property type="entry name" value="Multidrug efflux transporter AcrB pore domain, PN1, PN2, PC1 and PC2 subdomains"/>
    <property type="match status" value="4"/>
</dbReference>
<evidence type="ECO:0000313" key="12">
    <source>
        <dbReference type="Proteomes" id="UP000248798"/>
    </source>
</evidence>
<dbReference type="Gene3D" id="3.30.70.1320">
    <property type="entry name" value="Multidrug efflux transporter AcrB pore domain like"/>
    <property type="match status" value="1"/>
</dbReference>
<protein>
    <submittedName>
        <fullName evidence="10">Efflux RND transporter permease subunit</fullName>
    </submittedName>
    <submittedName>
        <fullName evidence="11">Hydrophobe/amphiphile efflux-1 family RND transporter</fullName>
    </submittedName>
</protein>
<dbReference type="EMBL" id="QLNI01000069">
    <property type="protein sequence ID" value="RAM00052.1"/>
    <property type="molecule type" value="Genomic_DNA"/>
</dbReference>
<feature type="transmembrane region" description="Helical" evidence="9">
    <location>
        <begin position="537"/>
        <end position="555"/>
    </location>
</feature>
<dbReference type="RefSeq" id="WP_111960374.1">
    <property type="nucleotide sequence ID" value="NZ_CP036313.1"/>
</dbReference>
<dbReference type="FunFam" id="3.30.70.1430:FF:000002">
    <property type="entry name" value="Efflux pump membrane transporter"/>
    <property type="match status" value="1"/>
</dbReference>
<evidence type="ECO:0000256" key="7">
    <source>
        <dbReference type="ARBA" id="ARBA00022989"/>
    </source>
</evidence>
<evidence type="ECO:0000256" key="3">
    <source>
        <dbReference type="ARBA" id="ARBA00022448"/>
    </source>
</evidence>
<dbReference type="Gene3D" id="3.30.70.1440">
    <property type="entry name" value="Multidrug efflux transporter AcrB pore domain"/>
    <property type="match status" value="1"/>
</dbReference>
<evidence type="ECO:0000256" key="1">
    <source>
        <dbReference type="ARBA" id="ARBA00004429"/>
    </source>
</evidence>
<feature type="transmembrane region" description="Helical" evidence="9">
    <location>
        <begin position="438"/>
        <end position="458"/>
    </location>
</feature>
<dbReference type="SUPFAM" id="SSF82714">
    <property type="entry name" value="Multidrug efflux transporter AcrB TolC docking domain, DN and DC subdomains"/>
    <property type="match status" value="2"/>
</dbReference>
<keyword evidence="3" id="KW-0813">Transport</keyword>